<name>A0A1H0QE20_SELRU</name>
<dbReference type="OrthoDB" id="1739659at2"/>
<evidence type="ECO:0000313" key="1">
    <source>
        <dbReference type="EMBL" id="SDP14926.1"/>
    </source>
</evidence>
<sequence>MKKTMPRIYQEWLDNNPIGVMWENGIKIYGSQELEERNITFECDKYLPLYVAVGDDSGDTLFFMQRDVSSKVVYASDVGDMTEANMVIVSNDFNKWIKGINEAEELDNNGDYCAVYIEKIPETITDVIHIKKYLRLNLSTGEIMKTLKKQQPVLLLPRIHKCKLRVLMRGHEELLNYLSLK</sequence>
<dbReference type="Proteomes" id="UP000182412">
    <property type="component" value="Unassembled WGS sequence"/>
</dbReference>
<dbReference type="SUPFAM" id="SSF160631">
    <property type="entry name" value="SMI1/KNR4-like"/>
    <property type="match status" value="1"/>
</dbReference>
<organism evidence="1 2">
    <name type="scientific">Selenomonas ruminantium</name>
    <dbReference type="NCBI Taxonomy" id="971"/>
    <lineage>
        <taxon>Bacteria</taxon>
        <taxon>Bacillati</taxon>
        <taxon>Bacillota</taxon>
        <taxon>Negativicutes</taxon>
        <taxon>Selenomonadales</taxon>
        <taxon>Selenomonadaceae</taxon>
        <taxon>Selenomonas</taxon>
    </lineage>
</organism>
<proteinExistence type="predicted"/>
<evidence type="ECO:0008006" key="3">
    <source>
        <dbReference type="Google" id="ProtNLM"/>
    </source>
</evidence>
<gene>
    <name evidence="1" type="ORF">SAMN05216366_10790</name>
</gene>
<dbReference type="InterPro" id="IPR037883">
    <property type="entry name" value="Knr4/Smi1-like_sf"/>
</dbReference>
<accession>A0A1H0QE20</accession>
<dbReference type="RefSeq" id="WP_074571797.1">
    <property type="nucleotide sequence ID" value="NZ_FNJQ01000007.1"/>
</dbReference>
<evidence type="ECO:0000313" key="2">
    <source>
        <dbReference type="Proteomes" id="UP000182412"/>
    </source>
</evidence>
<dbReference type="Gene3D" id="3.40.1580.10">
    <property type="entry name" value="SMI1/KNR4-like"/>
    <property type="match status" value="1"/>
</dbReference>
<dbReference type="EMBL" id="FNJQ01000007">
    <property type="protein sequence ID" value="SDP14926.1"/>
    <property type="molecule type" value="Genomic_DNA"/>
</dbReference>
<reference evidence="1 2" key="1">
    <citation type="submission" date="2016-10" db="EMBL/GenBank/DDBJ databases">
        <authorList>
            <person name="de Groot N.N."/>
        </authorList>
    </citation>
    <scope>NUCLEOTIDE SEQUENCE [LARGE SCALE GENOMIC DNA]</scope>
    <source>
        <strain evidence="1 2">S137</strain>
    </source>
</reference>
<protein>
    <recommendedName>
        <fullName evidence="3">SMI1/KNR4 family protein</fullName>
    </recommendedName>
</protein>
<dbReference type="AlphaFoldDB" id="A0A1H0QE20"/>